<comment type="similarity">
    <text evidence="1">Belongs to the LOB domain-containing protein family.</text>
</comment>
<dbReference type="PANTHER" id="PTHR31301:SF105">
    <property type="entry name" value="LOB DOMAIN PROTEIN"/>
    <property type="match status" value="1"/>
</dbReference>
<dbReference type="PROSITE" id="PS50891">
    <property type="entry name" value="LOB"/>
    <property type="match status" value="1"/>
</dbReference>
<evidence type="ECO:0000313" key="4">
    <source>
        <dbReference type="Proteomes" id="UP001359559"/>
    </source>
</evidence>
<dbReference type="Pfam" id="PF03195">
    <property type="entry name" value="LOB"/>
    <property type="match status" value="1"/>
</dbReference>
<evidence type="ECO:0000259" key="2">
    <source>
        <dbReference type="PROSITE" id="PS50891"/>
    </source>
</evidence>
<proteinExistence type="inferred from homology"/>
<organism evidence="3 4">
    <name type="scientific">Clitoria ternatea</name>
    <name type="common">Butterfly pea</name>
    <dbReference type="NCBI Taxonomy" id="43366"/>
    <lineage>
        <taxon>Eukaryota</taxon>
        <taxon>Viridiplantae</taxon>
        <taxon>Streptophyta</taxon>
        <taxon>Embryophyta</taxon>
        <taxon>Tracheophyta</taxon>
        <taxon>Spermatophyta</taxon>
        <taxon>Magnoliopsida</taxon>
        <taxon>eudicotyledons</taxon>
        <taxon>Gunneridae</taxon>
        <taxon>Pentapetalae</taxon>
        <taxon>rosids</taxon>
        <taxon>fabids</taxon>
        <taxon>Fabales</taxon>
        <taxon>Fabaceae</taxon>
        <taxon>Papilionoideae</taxon>
        <taxon>50 kb inversion clade</taxon>
        <taxon>NPAAA clade</taxon>
        <taxon>indigoferoid/millettioid clade</taxon>
        <taxon>Phaseoleae</taxon>
        <taxon>Clitoria</taxon>
    </lineage>
</organism>
<reference evidence="3 4" key="1">
    <citation type="submission" date="2024-01" db="EMBL/GenBank/DDBJ databases">
        <title>The genomes of 5 underutilized Papilionoideae crops provide insights into root nodulation and disease resistance.</title>
        <authorList>
            <person name="Yuan L."/>
        </authorList>
    </citation>
    <scope>NUCLEOTIDE SEQUENCE [LARGE SCALE GENOMIC DNA]</scope>
    <source>
        <strain evidence="3">LY-2023</strain>
        <tissue evidence="3">Leaf</tissue>
    </source>
</reference>
<dbReference type="PANTHER" id="PTHR31301">
    <property type="entry name" value="LOB DOMAIN-CONTAINING PROTEIN 4-RELATED"/>
    <property type="match status" value="1"/>
</dbReference>
<protein>
    <recommendedName>
        <fullName evidence="2">LOB domain-containing protein</fullName>
    </recommendedName>
</protein>
<comment type="caution">
    <text evidence="3">The sequence shown here is derived from an EMBL/GenBank/DDBJ whole genome shotgun (WGS) entry which is preliminary data.</text>
</comment>
<gene>
    <name evidence="3" type="ORF">RJT34_28283</name>
</gene>
<keyword evidence="4" id="KW-1185">Reference proteome</keyword>
<dbReference type="EMBL" id="JAYKXN010000007">
    <property type="protein sequence ID" value="KAK7271972.1"/>
    <property type="molecule type" value="Genomic_DNA"/>
</dbReference>
<name>A0AAN9IA69_CLITE</name>
<accession>A0AAN9IA69</accession>
<feature type="domain" description="LOB" evidence="2">
    <location>
        <begin position="13"/>
        <end position="114"/>
    </location>
</feature>
<dbReference type="AlphaFoldDB" id="A0AAN9IA69"/>
<evidence type="ECO:0000256" key="1">
    <source>
        <dbReference type="ARBA" id="ARBA00005474"/>
    </source>
</evidence>
<dbReference type="InterPro" id="IPR004883">
    <property type="entry name" value="LOB"/>
</dbReference>
<dbReference type="Proteomes" id="UP001359559">
    <property type="component" value="Unassembled WGS sequence"/>
</dbReference>
<evidence type="ECO:0000313" key="3">
    <source>
        <dbReference type="EMBL" id="KAK7271972.1"/>
    </source>
</evidence>
<sequence>MHNSTSRSSTHSQACAACKHRRSKCGLPCILAPYFPPDRRKQFFNVHRLFGVGKITNIIKDLNPQDIDIAVMTIIYQSDMRRMNPVGGCYQHIQELHSQIEYTQAELHLVLQHLASFRAQAQAQANSSHIIDPDPPQPFDMTHNLVLYHGYDQKPVLDLMNEFGSTSKY</sequence>